<evidence type="ECO:0000313" key="4">
    <source>
        <dbReference type="EMBL" id="SNV31768.1"/>
    </source>
</evidence>
<dbReference type="CDD" id="cd04766">
    <property type="entry name" value="HTH_HspR"/>
    <property type="match status" value="1"/>
</dbReference>
<accession>A0A239WCY0</accession>
<dbReference type="eggNOG" id="COG0789">
    <property type="taxonomic scope" value="Bacteria"/>
</dbReference>
<keyword evidence="1" id="KW-0238">DNA-binding</keyword>
<dbReference type="InterPro" id="IPR047057">
    <property type="entry name" value="MerR_fam"/>
</dbReference>
<dbReference type="AlphaFoldDB" id="A0A239WCY0"/>
<dbReference type="SMART" id="SM00422">
    <property type="entry name" value="HTH_MERR"/>
    <property type="match status" value="1"/>
</dbReference>
<dbReference type="InterPro" id="IPR009061">
    <property type="entry name" value="DNA-bd_dom_put_sf"/>
</dbReference>
<keyword evidence="2" id="KW-0175">Coiled coil</keyword>
<evidence type="ECO:0000313" key="5">
    <source>
        <dbReference type="Proteomes" id="UP000215332"/>
    </source>
</evidence>
<organism evidence="4 5">
    <name type="scientific">Cutibacterium granulosum</name>
    <dbReference type="NCBI Taxonomy" id="33011"/>
    <lineage>
        <taxon>Bacteria</taxon>
        <taxon>Bacillati</taxon>
        <taxon>Actinomycetota</taxon>
        <taxon>Actinomycetes</taxon>
        <taxon>Propionibacteriales</taxon>
        <taxon>Propionibacteriaceae</taxon>
        <taxon>Cutibacterium</taxon>
    </lineage>
</organism>
<sequence length="151" mass="16907">MRRRPKVGATGLATIDRDAAIFPISVAAELAGMHPQTLRTYDRIGLVVPSRARGRGRRYSPADVAALRMIQHLSQEEGVNLNGIQRILELQRRIAQLDDQVEQLSATVRRMQAMAYEDQVDPRVFTAESTGRVHLGRKVIHAQLALPGRHR</sequence>
<dbReference type="Proteomes" id="UP000215332">
    <property type="component" value="Chromosome 1"/>
</dbReference>
<proteinExistence type="predicted"/>
<dbReference type="RefSeq" id="WP_021103906.1">
    <property type="nucleotide sequence ID" value="NZ_JAWFFS010000091.1"/>
</dbReference>
<dbReference type="PROSITE" id="PS50937">
    <property type="entry name" value="HTH_MERR_2"/>
    <property type="match status" value="1"/>
</dbReference>
<dbReference type="GO" id="GO:0003677">
    <property type="term" value="F:DNA binding"/>
    <property type="evidence" value="ECO:0007669"/>
    <property type="project" value="UniProtKB-KW"/>
</dbReference>
<feature type="coiled-coil region" evidence="2">
    <location>
        <begin position="87"/>
        <end position="114"/>
    </location>
</feature>
<dbReference type="PANTHER" id="PTHR30204">
    <property type="entry name" value="REDOX-CYCLING DRUG-SENSING TRANSCRIPTIONAL ACTIVATOR SOXR"/>
    <property type="match status" value="1"/>
</dbReference>
<dbReference type="InterPro" id="IPR000551">
    <property type="entry name" value="MerR-type_HTH_dom"/>
</dbReference>
<dbReference type="Pfam" id="PF13411">
    <property type="entry name" value="MerR_1"/>
    <property type="match status" value="1"/>
</dbReference>
<feature type="domain" description="HTH merR-type" evidence="3">
    <location>
        <begin position="21"/>
        <end position="90"/>
    </location>
</feature>
<evidence type="ECO:0000256" key="1">
    <source>
        <dbReference type="ARBA" id="ARBA00023125"/>
    </source>
</evidence>
<evidence type="ECO:0000256" key="2">
    <source>
        <dbReference type="SAM" id="Coils"/>
    </source>
</evidence>
<dbReference type="PANTHER" id="PTHR30204:SF58">
    <property type="entry name" value="HTH-TYPE TRANSCRIPTIONAL REGULATOR YFMP"/>
    <property type="match status" value="1"/>
</dbReference>
<evidence type="ECO:0000259" key="3">
    <source>
        <dbReference type="PROSITE" id="PS50937"/>
    </source>
</evidence>
<dbReference type="SUPFAM" id="SSF46955">
    <property type="entry name" value="Putative DNA-binding domain"/>
    <property type="match status" value="1"/>
</dbReference>
<name>A0A239WCY0_9ACTN</name>
<dbReference type="Gene3D" id="1.10.1660.10">
    <property type="match status" value="1"/>
</dbReference>
<reference evidence="4 5" key="1">
    <citation type="submission" date="2017-06" db="EMBL/GenBank/DDBJ databases">
        <authorList>
            <consortium name="Pathogen Informatics"/>
        </authorList>
    </citation>
    <scope>NUCLEOTIDE SEQUENCE [LARGE SCALE GENOMIC DNA]</scope>
    <source>
        <strain evidence="4 5">NCTC11865</strain>
    </source>
</reference>
<dbReference type="NCBIfam" id="NF047375">
    <property type="entry name" value="HeatShock_HspR"/>
    <property type="match status" value="1"/>
</dbReference>
<protein>
    <submittedName>
        <fullName evidence="4">HTH-type transcriptional regulator glnR</fullName>
    </submittedName>
</protein>
<dbReference type="GO" id="GO:0003700">
    <property type="term" value="F:DNA-binding transcription factor activity"/>
    <property type="evidence" value="ECO:0007669"/>
    <property type="project" value="InterPro"/>
</dbReference>
<gene>
    <name evidence="4" type="primary">glnR</name>
    <name evidence="4" type="ORF">SAMEA4412665_00670</name>
</gene>
<dbReference type="EMBL" id="LT906441">
    <property type="protein sequence ID" value="SNV31768.1"/>
    <property type="molecule type" value="Genomic_DNA"/>
</dbReference>
<dbReference type="KEGG" id="cgrn:4412665_00670"/>